<keyword evidence="6 10" id="KW-1133">Transmembrane helix</keyword>
<dbReference type="GO" id="GO:0005549">
    <property type="term" value="F:odorant binding"/>
    <property type="evidence" value="ECO:0007669"/>
    <property type="project" value="InterPro"/>
</dbReference>
<comment type="caution">
    <text evidence="10">Lacks conserved residue(s) required for the propagation of feature annotation.</text>
</comment>
<evidence type="ECO:0000313" key="12">
    <source>
        <dbReference type="Proteomes" id="UP001177670"/>
    </source>
</evidence>
<organism evidence="11 12">
    <name type="scientific">Melipona bicolor</name>
    <dbReference type="NCBI Taxonomy" id="60889"/>
    <lineage>
        <taxon>Eukaryota</taxon>
        <taxon>Metazoa</taxon>
        <taxon>Ecdysozoa</taxon>
        <taxon>Arthropoda</taxon>
        <taxon>Hexapoda</taxon>
        <taxon>Insecta</taxon>
        <taxon>Pterygota</taxon>
        <taxon>Neoptera</taxon>
        <taxon>Endopterygota</taxon>
        <taxon>Hymenoptera</taxon>
        <taxon>Apocrita</taxon>
        <taxon>Aculeata</taxon>
        <taxon>Apoidea</taxon>
        <taxon>Anthophila</taxon>
        <taxon>Apidae</taxon>
        <taxon>Melipona</taxon>
    </lineage>
</organism>
<keyword evidence="8 10" id="KW-0675">Receptor</keyword>
<evidence type="ECO:0000256" key="4">
    <source>
        <dbReference type="ARBA" id="ARBA00022692"/>
    </source>
</evidence>
<protein>
    <recommendedName>
        <fullName evidence="10">Odorant receptor</fullName>
    </recommendedName>
</protein>
<dbReference type="PANTHER" id="PTHR21137">
    <property type="entry name" value="ODORANT RECEPTOR"/>
    <property type="match status" value="1"/>
</dbReference>
<accession>A0AA40KSS9</accession>
<keyword evidence="9 10" id="KW-0807">Transducer</keyword>
<keyword evidence="4 10" id="KW-0812">Transmembrane</keyword>
<dbReference type="AlphaFoldDB" id="A0AA40KSS9"/>
<comment type="subcellular location">
    <subcellularLocation>
        <location evidence="1 10">Cell membrane</location>
        <topology evidence="1 10">Multi-pass membrane protein</topology>
    </subcellularLocation>
</comment>
<keyword evidence="3 10" id="KW-0716">Sensory transduction</keyword>
<keyword evidence="2" id="KW-1003">Cell membrane</keyword>
<evidence type="ECO:0000256" key="2">
    <source>
        <dbReference type="ARBA" id="ARBA00022475"/>
    </source>
</evidence>
<evidence type="ECO:0000256" key="6">
    <source>
        <dbReference type="ARBA" id="ARBA00022989"/>
    </source>
</evidence>
<dbReference type="Pfam" id="PF02949">
    <property type="entry name" value="7tm_6"/>
    <property type="match status" value="1"/>
</dbReference>
<dbReference type="Proteomes" id="UP001177670">
    <property type="component" value="Unassembled WGS sequence"/>
</dbReference>
<comment type="caution">
    <text evidence="11">The sequence shown here is derived from an EMBL/GenBank/DDBJ whole genome shotgun (WGS) entry which is preliminary data.</text>
</comment>
<evidence type="ECO:0000313" key="11">
    <source>
        <dbReference type="EMBL" id="KAK1131475.1"/>
    </source>
</evidence>
<proteinExistence type="inferred from homology"/>
<gene>
    <name evidence="11" type="ORF">K0M31_017759</name>
</gene>
<comment type="similarity">
    <text evidence="10">Belongs to the insect chemoreceptor superfamily. Heteromeric odorant receptor channel (TC 1.A.69) family.</text>
</comment>
<dbReference type="Gene3D" id="3.30.200.260">
    <property type="match status" value="1"/>
</dbReference>
<dbReference type="GO" id="GO:0004984">
    <property type="term" value="F:olfactory receptor activity"/>
    <property type="evidence" value="ECO:0007669"/>
    <property type="project" value="InterPro"/>
</dbReference>
<evidence type="ECO:0000256" key="1">
    <source>
        <dbReference type="ARBA" id="ARBA00004651"/>
    </source>
</evidence>
<dbReference type="EMBL" id="JAHYIQ010000006">
    <property type="protein sequence ID" value="KAK1131475.1"/>
    <property type="molecule type" value="Genomic_DNA"/>
</dbReference>
<evidence type="ECO:0000256" key="7">
    <source>
        <dbReference type="ARBA" id="ARBA00023136"/>
    </source>
</evidence>
<evidence type="ECO:0000256" key="9">
    <source>
        <dbReference type="ARBA" id="ARBA00023224"/>
    </source>
</evidence>
<dbReference type="GO" id="GO:0007165">
    <property type="term" value="P:signal transduction"/>
    <property type="evidence" value="ECO:0007669"/>
    <property type="project" value="UniProtKB-KW"/>
</dbReference>
<feature type="transmembrane region" description="Helical" evidence="10">
    <location>
        <begin position="279"/>
        <end position="298"/>
    </location>
</feature>
<keyword evidence="5 10" id="KW-0552">Olfaction</keyword>
<evidence type="ECO:0000256" key="5">
    <source>
        <dbReference type="ARBA" id="ARBA00022725"/>
    </source>
</evidence>
<feature type="transmembrane region" description="Helical" evidence="10">
    <location>
        <begin position="138"/>
        <end position="161"/>
    </location>
</feature>
<dbReference type="InterPro" id="IPR004117">
    <property type="entry name" value="7tm6_olfct_rcpt"/>
</dbReference>
<sequence length="431" mass="48582">MTDDLRTIERKFGSLSEYSIQVNQWILKPIGAWPITNSTTTVEKITSRILTVICWCLSLFTIIPGVLNIMLEKENIYLKLKTLGPLSHWCVGGFNYAVLLLRKNDIHYCIEHIRTDWKMITKSEDQQVMLKNAKLGRYVAGFCAAFMQGGVFCTCLALGAFKRTIEIGNETMAVYTLPCPAYKFPVQTNPTHDIILGTQFLSAFIASSSAAGAFSLATVFASHALGQLSIMMTWVDEFVNRQSRDENNNACVNKTGIIVEHHLRVLSFIARIERIMSPICFMEMFKCMLGMCMANYYILVEWSEQNIQNLITYTMILISMTGNIFLVCYIGEILSEKCNNIGDMVYMTKWYRLPDKDMLSLIMIISRSSVKIKMTAGKIIDMSLFTFANYTLLLTESTDDSKEISTAQAASSFNLILSDNANEVSNSKPSV</sequence>
<feature type="transmembrane region" description="Helical" evidence="10">
    <location>
        <begin position="49"/>
        <end position="71"/>
    </location>
</feature>
<dbReference type="GO" id="GO:0005886">
    <property type="term" value="C:plasma membrane"/>
    <property type="evidence" value="ECO:0007669"/>
    <property type="project" value="UniProtKB-SubCell"/>
</dbReference>
<evidence type="ECO:0000256" key="3">
    <source>
        <dbReference type="ARBA" id="ARBA00022606"/>
    </source>
</evidence>
<keyword evidence="7 10" id="KW-0472">Membrane</keyword>
<dbReference type="PANTHER" id="PTHR21137:SF35">
    <property type="entry name" value="ODORANT RECEPTOR 19A-RELATED"/>
    <property type="match status" value="1"/>
</dbReference>
<evidence type="ECO:0000256" key="10">
    <source>
        <dbReference type="RuleBase" id="RU351113"/>
    </source>
</evidence>
<name>A0AA40KSS9_9HYME</name>
<evidence type="ECO:0000256" key="8">
    <source>
        <dbReference type="ARBA" id="ARBA00023170"/>
    </source>
</evidence>
<keyword evidence="12" id="KW-1185">Reference proteome</keyword>
<reference evidence="11" key="1">
    <citation type="submission" date="2021-10" db="EMBL/GenBank/DDBJ databases">
        <title>Melipona bicolor Genome sequencing and assembly.</title>
        <authorList>
            <person name="Araujo N.S."/>
            <person name="Arias M.C."/>
        </authorList>
    </citation>
    <scope>NUCLEOTIDE SEQUENCE</scope>
    <source>
        <strain evidence="11">USP_2M_L1-L4_2017</strain>
        <tissue evidence="11">Whole body</tissue>
    </source>
</reference>
<feature type="transmembrane region" description="Helical" evidence="10">
    <location>
        <begin position="310"/>
        <end position="330"/>
    </location>
</feature>